<keyword evidence="3 14" id="KW-0808">Transferase</keyword>
<keyword evidence="12" id="KW-0472">Membrane</keyword>
<dbReference type="Gene3D" id="2.120.10.30">
    <property type="entry name" value="TolB, C-terminal domain"/>
    <property type="match status" value="2"/>
</dbReference>
<evidence type="ECO:0000256" key="2">
    <source>
        <dbReference type="ARBA" id="ARBA00022527"/>
    </source>
</evidence>
<dbReference type="PROSITE" id="PS51125">
    <property type="entry name" value="NHL"/>
    <property type="match status" value="1"/>
</dbReference>
<dbReference type="EC" id="2.7.11.1" evidence="1"/>
<dbReference type="PATRIC" id="fig|398512.5.peg.6000"/>
<evidence type="ECO:0000256" key="3">
    <source>
        <dbReference type="ARBA" id="ARBA00022679"/>
    </source>
</evidence>
<evidence type="ECO:0000313" key="15">
    <source>
        <dbReference type="Proteomes" id="UP000036923"/>
    </source>
</evidence>
<keyword evidence="7 11" id="KW-0067">ATP-binding</keyword>
<protein>
    <recommendedName>
        <fullName evidence="1">non-specific serine/threonine protein kinase</fullName>
        <ecNumber evidence="1">2.7.11.1</ecNumber>
    </recommendedName>
</protein>
<keyword evidence="6 14" id="KW-0418">Kinase</keyword>
<dbReference type="EMBL" id="LGTC01000001">
    <property type="protein sequence ID" value="KNY30442.1"/>
    <property type="molecule type" value="Genomic_DNA"/>
</dbReference>
<evidence type="ECO:0000256" key="9">
    <source>
        <dbReference type="ARBA" id="ARBA00048679"/>
    </source>
</evidence>
<dbReference type="STRING" id="398512.Bccel_5722"/>
<dbReference type="Proteomes" id="UP000036923">
    <property type="component" value="Unassembled WGS sequence"/>
</dbReference>
<dbReference type="CDD" id="cd14014">
    <property type="entry name" value="STKc_PknB_like"/>
    <property type="match status" value="1"/>
</dbReference>
<dbReference type="SMART" id="SM00220">
    <property type="entry name" value="S_TKc"/>
    <property type="match status" value="1"/>
</dbReference>
<name>A0A0L6JYA4_9FIRM</name>
<dbReference type="PROSITE" id="PS50011">
    <property type="entry name" value="PROTEIN_KINASE_DOM"/>
    <property type="match status" value="1"/>
</dbReference>
<dbReference type="Gene3D" id="2.60.40.1080">
    <property type="match status" value="1"/>
</dbReference>
<sequence length="701" mass="79724">MENMIGKIVKNKYKIERVLGQGATSVVYLCRNIELGNLWALKHMAKTSNHELLSEKRILEKLNHICLPKLADVFEDDTGKYIVVSYIEGIPLNRIMETQGLISEKTVISWAKQICEVLIYLHTLPTPIIYRDLKPHNIIITRDNRPVLIDFGISREYKGTDRKDTVRAGTPLYAAPEQLTNGTSDARSDIYGLGVTLHQLLAGCFPESGIDHLSQTNNKISKNMNYIIRKCIEYSSEDRYQSVNELLSDLNNINKGILDKKLRRINRTIIASSIIMTIVSFSSIYYGVTDLKRENSAFLLLTPQIMSISLNQTGSYKLEKKYSDGDKVDIKASDIEWKYLNPDIATIRYGKILPLKEGKAEFAGAYNEKPIKLTVLVNKYLDGFNEIDVNLKYLKNINVFPFAGTGQHDDLNGNATDGPLKTAILAEPTSLSFGKSGELYVADLNKLRFIKDGFVKTLEVGKEIDLVKTTSSGNIYFSVKPYENENQQMVSEIYVLKYNKPFLIFKDTESHFNISDFAFDSSENMYVLQPVSTSDKILTKISFVDRINLIKKSERYEEVVESITVDKYDNLYVSSFDDGVIYKWNKLLKTFEIFAGKKGDRHYIDGANSRFFSPRKIVIHENFMYVIDGIILRRVVMNNGNLVDVETIAGSVEMSNKYLSSTSGYNVFFSKPRDLATDVNGNIFISDSNNYCIWKIQNHIK</sequence>
<dbReference type="InterPro" id="IPR008271">
    <property type="entry name" value="Ser/Thr_kinase_AS"/>
</dbReference>
<feature type="binding site" evidence="11">
    <location>
        <position position="42"/>
    </location>
    <ligand>
        <name>ATP</name>
        <dbReference type="ChEBI" id="CHEBI:30616"/>
    </ligand>
</feature>
<dbReference type="GO" id="GO:0004674">
    <property type="term" value="F:protein serine/threonine kinase activity"/>
    <property type="evidence" value="ECO:0007669"/>
    <property type="project" value="UniProtKB-KW"/>
</dbReference>
<dbReference type="GO" id="GO:0106310">
    <property type="term" value="F:protein serine kinase activity"/>
    <property type="evidence" value="ECO:0007669"/>
    <property type="project" value="RHEA"/>
</dbReference>
<comment type="catalytic activity">
    <reaction evidence="8">
        <text>L-threonyl-[protein] + ATP = O-phospho-L-threonyl-[protein] + ADP + H(+)</text>
        <dbReference type="Rhea" id="RHEA:46608"/>
        <dbReference type="Rhea" id="RHEA-COMP:11060"/>
        <dbReference type="Rhea" id="RHEA-COMP:11605"/>
        <dbReference type="ChEBI" id="CHEBI:15378"/>
        <dbReference type="ChEBI" id="CHEBI:30013"/>
        <dbReference type="ChEBI" id="CHEBI:30616"/>
        <dbReference type="ChEBI" id="CHEBI:61977"/>
        <dbReference type="ChEBI" id="CHEBI:456216"/>
        <dbReference type="EC" id="2.7.11.1"/>
    </reaction>
</comment>
<dbReference type="Pfam" id="PF01436">
    <property type="entry name" value="NHL"/>
    <property type="match status" value="1"/>
</dbReference>
<dbReference type="InterPro" id="IPR011009">
    <property type="entry name" value="Kinase-like_dom_sf"/>
</dbReference>
<evidence type="ECO:0000259" key="13">
    <source>
        <dbReference type="PROSITE" id="PS50011"/>
    </source>
</evidence>
<keyword evidence="4" id="KW-0677">Repeat</keyword>
<proteinExistence type="predicted"/>
<dbReference type="GO" id="GO:0005524">
    <property type="term" value="F:ATP binding"/>
    <property type="evidence" value="ECO:0007669"/>
    <property type="project" value="UniProtKB-UniRule"/>
</dbReference>
<dbReference type="RefSeq" id="WP_050753953.1">
    <property type="nucleotide sequence ID" value="NZ_JQKC01000010.1"/>
</dbReference>
<dbReference type="SUPFAM" id="SSF56112">
    <property type="entry name" value="Protein kinase-like (PK-like)"/>
    <property type="match status" value="1"/>
</dbReference>
<comment type="caution">
    <text evidence="14">The sequence shown here is derived from an EMBL/GenBank/DDBJ whole genome shotgun (WGS) entry which is preliminary data.</text>
</comment>
<dbReference type="InterPro" id="IPR000719">
    <property type="entry name" value="Prot_kinase_dom"/>
</dbReference>
<evidence type="ECO:0000256" key="10">
    <source>
        <dbReference type="PROSITE-ProRule" id="PRU00504"/>
    </source>
</evidence>
<dbReference type="PANTHER" id="PTHR24363">
    <property type="entry name" value="SERINE/THREONINE PROTEIN KINASE"/>
    <property type="match status" value="1"/>
</dbReference>
<dbReference type="AlphaFoldDB" id="A0A0L6JYA4"/>
<feature type="repeat" description="NHL" evidence="10">
    <location>
        <begin position="669"/>
        <end position="699"/>
    </location>
</feature>
<dbReference type="Pfam" id="PF00069">
    <property type="entry name" value="Pkinase"/>
    <property type="match status" value="1"/>
</dbReference>
<evidence type="ECO:0000256" key="8">
    <source>
        <dbReference type="ARBA" id="ARBA00047899"/>
    </source>
</evidence>
<accession>A0A0L6JYA4</accession>
<gene>
    <name evidence="14" type="ORF">Bccel_5722</name>
</gene>
<keyword evidence="12" id="KW-1133">Transmembrane helix</keyword>
<keyword evidence="15" id="KW-1185">Reference proteome</keyword>
<evidence type="ECO:0000256" key="6">
    <source>
        <dbReference type="ARBA" id="ARBA00022777"/>
    </source>
</evidence>
<keyword evidence="5 11" id="KW-0547">Nucleotide-binding</keyword>
<feature type="transmembrane region" description="Helical" evidence="12">
    <location>
        <begin position="269"/>
        <end position="288"/>
    </location>
</feature>
<dbReference type="OrthoDB" id="9788659at2"/>
<evidence type="ECO:0000256" key="4">
    <source>
        <dbReference type="ARBA" id="ARBA00022737"/>
    </source>
</evidence>
<dbReference type="PROSITE" id="PS00107">
    <property type="entry name" value="PROTEIN_KINASE_ATP"/>
    <property type="match status" value="1"/>
</dbReference>
<reference evidence="15" key="1">
    <citation type="submission" date="2015-07" db="EMBL/GenBank/DDBJ databases">
        <title>Near-Complete Genome Sequence of the Cellulolytic Bacterium Bacteroides (Pseudobacteroides) cellulosolvens ATCC 35603.</title>
        <authorList>
            <person name="Dassa B."/>
            <person name="Utturkar S.M."/>
            <person name="Klingeman D.M."/>
            <person name="Hurt R.A."/>
            <person name="Keller M."/>
            <person name="Xu J."/>
            <person name="Reddy Y.H.K."/>
            <person name="Borovok I."/>
            <person name="Grinberg I.R."/>
            <person name="Lamed R."/>
            <person name="Zhivin O."/>
            <person name="Bayer E.A."/>
            <person name="Brown S.D."/>
        </authorList>
    </citation>
    <scope>NUCLEOTIDE SEQUENCE [LARGE SCALE GENOMIC DNA]</scope>
    <source>
        <strain evidence="15">DSM 2933</strain>
    </source>
</reference>
<dbReference type="InterPro" id="IPR011042">
    <property type="entry name" value="6-blade_b-propeller_TolB-like"/>
</dbReference>
<comment type="catalytic activity">
    <reaction evidence="9">
        <text>L-seryl-[protein] + ATP = O-phospho-L-seryl-[protein] + ADP + H(+)</text>
        <dbReference type="Rhea" id="RHEA:17989"/>
        <dbReference type="Rhea" id="RHEA-COMP:9863"/>
        <dbReference type="Rhea" id="RHEA-COMP:11604"/>
        <dbReference type="ChEBI" id="CHEBI:15378"/>
        <dbReference type="ChEBI" id="CHEBI:29999"/>
        <dbReference type="ChEBI" id="CHEBI:30616"/>
        <dbReference type="ChEBI" id="CHEBI:83421"/>
        <dbReference type="ChEBI" id="CHEBI:456216"/>
        <dbReference type="EC" id="2.7.11.1"/>
    </reaction>
</comment>
<dbReference type="PANTHER" id="PTHR24363:SF0">
    <property type="entry name" value="SERINE_THREONINE KINASE LIKE DOMAIN CONTAINING 1"/>
    <property type="match status" value="1"/>
</dbReference>
<evidence type="ECO:0000256" key="1">
    <source>
        <dbReference type="ARBA" id="ARBA00012513"/>
    </source>
</evidence>
<dbReference type="eggNOG" id="COG0515">
    <property type="taxonomic scope" value="Bacteria"/>
</dbReference>
<organism evidence="14 15">
    <name type="scientific">Pseudobacteroides cellulosolvens ATCC 35603 = DSM 2933</name>
    <dbReference type="NCBI Taxonomy" id="398512"/>
    <lineage>
        <taxon>Bacteria</taxon>
        <taxon>Bacillati</taxon>
        <taxon>Bacillota</taxon>
        <taxon>Clostridia</taxon>
        <taxon>Eubacteriales</taxon>
        <taxon>Oscillospiraceae</taxon>
        <taxon>Pseudobacteroides</taxon>
    </lineage>
</organism>
<keyword evidence="2 14" id="KW-0723">Serine/threonine-protein kinase</keyword>
<evidence type="ECO:0000256" key="11">
    <source>
        <dbReference type="PROSITE-ProRule" id="PRU10141"/>
    </source>
</evidence>
<dbReference type="Gene3D" id="1.10.510.10">
    <property type="entry name" value="Transferase(Phosphotransferase) domain 1"/>
    <property type="match status" value="1"/>
</dbReference>
<dbReference type="InterPro" id="IPR017441">
    <property type="entry name" value="Protein_kinase_ATP_BS"/>
</dbReference>
<feature type="domain" description="Protein kinase" evidence="13">
    <location>
        <begin position="13"/>
        <end position="251"/>
    </location>
</feature>
<dbReference type="SUPFAM" id="SSF63829">
    <property type="entry name" value="Calcium-dependent phosphotriesterase"/>
    <property type="match status" value="1"/>
</dbReference>
<dbReference type="PROSITE" id="PS00108">
    <property type="entry name" value="PROTEIN_KINASE_ST"/>
    <property type="match status" value="1"/>
</dbReference>
<evidence type="ECO:0000313" key="14">
    <source>
        <dbReference type="EMBL" id="KNY30442.1"/>
    </source>
</evidence>
<dbReference type="InterPro" id="IPR001258">
    <property type="entry name" value="NHL_repeat"/>
</dbReference>
<evidence type="ECO:0000256" key="7">
    <source>
        <dbReference type="ARBA" id="ARBA00022840"/>
    </source>
</evidence>
<evidence type="ECO:0000256" key="5">
    <source>
        <dbReference type="ARBA" id="ARBA00022741"/>
    </source>
</evidence>
<keyword evidence="12" id="KW-0812">Transmembrane</keyword>
<evidence type="ECO:0000256" key="12">
    <source>
        <dbReference type="SAM" id="Phobius"/>
    </source>
</evidence>